<evidence type="ECO:0000259" key="1">
    <source>
        <dbReference type="Pfam" id="PF05709"/>
    </source>
</evidence>
<gene>
    <name evidence="3" type="ORF">J2S25_002446</name>
</gene>
<dbReference type="Gene3D" id="2.60.120.860">
    <property type="match status" value="1"/>
</dbReference>
<evidence type="ECO:0000313" key="4">
    <source>
        <dbReference type="Proteomes" id="UP001242313"/>
    </source>
</evidence>
<dbReference type="Pfam" id="PF22768">
    <property type="entry name" value="SPP1_Dit"/>
    <property type="match status" value="1"/>
</dbReference>
<feature type="domain" description="Siphovirus-type tail component RIFT-related" evidence="1">
    <location>
        <begin position="23"/>
        <end position="119"/>
    </location>
</feature>
<dbReference type="EMBL" id="JAUSUN010000013">
    <property type="protein sequence ID" value="MDQ0414239.1"/>
    <property type="molecule type" value="Genomic_DNA"/>
</dbReference>
<dbReference type="InterPro" id="IPR008841">
    <property type="entry name" value="Siphovirus-type_tail_N"/>
</dbReference>
<dbReference type="RefSeq" id="WP_307192020.1">
    <property type="nucleotide sequence ID" value="NZ_JAUSUN010000013.1"/>
</dbReference>
<keyword evidence="4" id="KW-1185">Reference proteome</keyword>
<reference evidence="3 4" key="1">
    <citation type="submission" date="2023-07" db="EMBL/GenBank/DDBJ databases">
        <title>Genomic Encyclopedia of Type Strains, Phase IV (KMG-IV): sequencing the most valuable type-strain genomes for metagenomic binning, comparative biology and taxonomic classification.</title>
        <authorList>
            <person name="Goeker M."/>
        </authorList>
    </citation>
    <scope>NUCLEOTIDE SEQUENCE [LARGE SCALE GENOMIC DNA]</scope>
    <source>
        <strain evidence="3 4">DSM 19598</strain>
    </source>
</reference>
<dbReference type="Gene3D" id="2.40.30.200">
    <property type="match status" value="1"/>
</dbReference>
<organism evidence="3 4">
    <name type="scientific">Mesobacillus stamsii</name>
    <dbReference type="NCBI Taxonomy" id="225347"/>
    <lineage>
        <taxon>Bacteria</taxon>
        <taxon>Bacillati</taxon>
        <taxon>Bacillota</taxon>
        <taxon>Bacilli</taxon>
        <taxon>Bacillales</taxon>
        <taxon>Bacillaceae</taxon>
        <taxon>Mesobacillus</taxon>
    </lineage>
</organism>
<dbReference type="NCBIfam" id="TIGR01633">
    <property type="entry name" value="phi3626_gp14_N"/>
    <property type="match status" value="1"/>
</dbReference>
<feature type="domain" description="Siphovirus-type tail component C-terminal" evidence="2">
    <location>
        <begin position="141"/>
        <end position="237"/>
    </location>
</feature>
<accession>A0ABU0FWF0</accession>
<dbReference type="InterPro" id="IPR006520">
    <property type="entry name" value="Dit_BPSPP_N"/>
</dbReference>
<protein>
    <submittedName>
        <fullName evidence="3">Phage tail component-like protein</fullName>
    </submittedName>
</protein>
<dbReference type="Proteomes" id="UP001242313">
    <property type="component" value="Unassembled WGS sequence"/>
</dbReference>
<evidence type="ECO:0000313" key="3">
    <source>
        <dbReference type="EMBL" id="MDQ0414239.1"/>
    </source>
</evidence>
<name>A0ABU0FWF0_9BACI</name>
<comment type="caution">
    <text evidence="3">The sequence shown here is derived from an EMBL/GenBank/DDBJ whole genome shotgun (WGS) entry which is preliminary data.</text>
</comment>
<proteinExistence type="predicted"/>
<evidence type="ECO:0000259" key="2">
    <source>
        <dbReference type="Pfam" id="PF22768"/>
    </source>
</evidence>
<dbReference type="InterPro" id="IPR054738">
    <property type="entry name" value="Siphovirus-type_tail_C"/>
</dbReference>
<sequence length="238" mass="26574">MMIFNGVDTKDLIDITKITGRGPATQEIIRKSVPGMDGSLYVKKNRPERPINVEFDLVGLSLEDMRQKVDDLNVILNTDGPVPIVFNDEPNKTYYGSLNGQPSWDEFLFIGSGAINIICLDPYKYGFEENITLGNYPILNGGTAETNPIITATFTATASEYKIDHSNGKFVRVIYNFVVGDVLTIDLTKRKVTINNNLQMTAYDWHSVPFSLISGENTLTVTPENIATTEIKFAPRWL</sequence>
<dbReference type="Pfam" id="PF05709">
    <property type="entry name" value="Sipho_tail"/>
    <property type="match status" value="1"/>
</dbReference>